<proteinExistence type="predicted"/>
<organism evidence="1 2">
    <name type="scientific">Candidatus Nomurabacteria bacterium RIFCSPLOWO2_01_FULL_39_17</name>
    <dbReference type="NCBI Taxonomy" id="1801770"/>
    <lineage>
        <taxon>Bacteria</taxon>
        <taxon>Candidatus Nomuraibacteriota</taxon>
    </lineage>
</organism>
<reference evidence="1 2" key="1">
    <citation type="journal article" date="2016" name="Nat. Commun.">
        <title>Thousands of microbial genomes shed light on interconnected biogeochemical processes in an aquifer system.</title>
        <authorList>
            <person name="Anantharaman K."/>
            <person name="Brown C.T."/>
            <person name="Hug L.A."/>
            <person name="Sharon I."/>
            <person name="Castelle C.J."/>
            <person name="Probst A.J."/>
            <person name="Thomas B.C."/>
            <person name="Singh A."/>
            <person name="Wilkins M.J."/>
            <person name="Karaoz U."/>
            <person name="Brodie E.L."/>
            <person name="Williams K.H."/>
            <person name="Hubbard S.S."/>
            <person name="Banfield J.F."/>
        </authorList>
    </citation>
    <scope>NUCLEOTIDE SEQUENCE [LARGE SCALE GENOMIC DNA]</scope>
</reference>
<gene>
    <name evidence="1" type="ORF">A3A01_02460</name>
</gene>
<sequence length="75" mass="8110">MGMETKGGVDPQIQKDIIERTQRNPGAISVLGELAKRGSEVYSSVVPNLGTGPAVYEKFVECGRNLDSLIEKFGK</sequence>
<evidence type="ECO:0000313" key="2">
    <source>
        <dbReference type="Proteomes" id="UP000179352"/>
    </source>
</evidence>
<name>A0A1F6WW73_9BACT</name>
<comment type="caution">
    <text evidence="1">The sequence shown here is derived from an EMBL/GenBank/DDBJ whole genome shotgun (WGS) entry which is preliminary data.</text>
</comment>
<accession>A0A1F6WW73</accession>
<protein>
    <submittedName>
        <fullName evidence="1">Uncharacterized protein</fullName>
    </submittedName>
</protein>
<dbReference type="EMBL" id="MFUU01000009">
    <property type="protein sequence ID" value="OGI86147.1"/>
    <property type="molecule type" value="Genomic_DNA"/>
</dbReference>
<dbReference type="AlphaFoldDB" id="A0A1F6WW73"/>
<evidence type="ECO:0000313" key="1">
    <source>
        <dbReference type="EMBL" id="OGI86147.1"/>
    </source>
</evidence>
<dbReference type="Proteomes" id="UP000179352">
    <property type="component" value="Unassembled WGS sequence"/>
</dbReference>